<protein>
    <submittedName>
        <fullName evidence="7">BT_3928 family protein</fullName>
    </submittedName>
</protein>
<dbReference type="RefSeq" id="WP_377905930.1">
    <property type="nucleotide sequence ID" value="NZ_JBHRZS010000007.1"/>
</dbReference>
<name>A0ABV8ARN1_9BACT</name>
<reference evidence="8" key="1">
    <citation type="journal article" date="2019" name="Int. J. Syst. Evol. Microbiol.">
        <title>The Global Catalogue of Microorganisms (GCM) 10K type strain sequencing project: providing services to taxonomists for standard genome sequencing and annotation.</title>
        <authorList>
            <consortium name="The Broad Institute Genomics Platform"/>
            <consortium name="The Broad Institute Genome Sequencing Center for Infectious Disease"/>
            <person name="Wu L."/>
            <person name="Ma J."/>
        </authorList>
    </citation>
    <scope>NUCLEOTIDE SEQUENCE [LARGE SCALE GENOMIC DNA]</scope>
    <source>
        <strain evidence="8">CCUG 60523</strain>
    </source>
</reference>
<comment type="caution">
    <text evidence="7">The sequence shown here is derived from an EMBL/GenBank/DDBJ whole genome shotgun (WGS) entry which is preliminary data.</text>
</comment>
<feature type="transmembrane region" description="Helical" evidence="5">
    <location>
        <begin position="6"/>
        <end position="26"/>
    </location>
</feature>
<keyword evidence="3 5" id="KW-1133">Transmembrane helix</keyword>
<accession>A0ABV8ARN1</accession>
<evidence type="ECO:0000256" key="2">
    <source>
        <dbReference type="ARBA" id="ARBA00022692"/>
    </source>
</evidence>
<feature type="transmembrane region" description="Helical" evidence="5">
    <location>
        <begin position="157"/>
        <end position="177"/>
    </location>
</feature>
<feature type="domain" description="Methylamine utilisation protein MauE" evidence="6">
    <location>
        <begin position="5"/>
        <end position="142"/>
    </location>
</feature>
<evidence type="ECO:0000256" key="3">
    <source>
        <dbReference type="ARBA" id="ARBA00022989"/>
    </source>
</evidence>
<feature type="transmembrane region" description="Helical" evidence="5">
    <location>
        <begin position="127"/>
        <end position="145"/>
    </location>
</feature>
<keyword evidence="2 5" id="KW-0812">Transmembrane</keyword>
<evidence type="ECO:0000256" key="1">
    <source>
        <dbReference type="ARBA" id="ARBA00004141"/>
    </source>
</evidence>
<dbReference type="Proteomes" id="UP001595805">
    <property type="component" value="Unassembled WGS sequence"/>
</dbReference>
<dbReference type="Pfam" id="PF07291">
    <property type="entry name" value="MauE"/>
    <property type="match status" value="1"/>
</dbReference>
<sequence>MVKEGFLWTLRILVGGLFIFSGLIKVNDPVGTSIKLEEYFDVFSNDIAGFFFYLKPFALYIAVFLVVIEVVLGVMLILGVKSRFTVWSLAGMIVFFTFLTFFSAYFNKVTDCGCFGDAIKLTPWESFYKDLILVVLIGILFLFQMDLPKSSPKWANVSVMLIGIIALSLSIIAIRNLPFIDFRAYKVGVDIEQNMLPSAPLQYDYVMKKGEETLVFDQYPSDESLEFVEMKLKNPEALPKISDFAAWNSDGDFSPQLFVGNKLVFLVSNYLKMNEASLVKFDELFSNLSNAPIELVVMAAATEEEIGALITERNWNATGVQADATVVKTMIRSNPGLMAIKEGVVIGKFHFNNAPDASSVLDLFVK</sequence>
<dbReference type="NCBIfam" id="NF045576">
    <property type="entry name" value="BT_3928_fam"/>
    <property type="match status" value="1"/>
</dbReference>
<organism evidence="7 8">
    <name type="scientific">Algoriphagus namhaensis</name>
    <dbReference type="NCBI Taxonomy" id="915353"/>
    <lineage>
        <taxon>Bacteria</taxon>
        <taxon>Pseudomonadati</taxon>
        <taxon>Bacteroidota</taxon>
        <taxon>Cytophagia</taxon>
        <taxon>Cytophagales</taxon>
        <taxon>Cyclobacteriaceae</taxon>
        <taxon>Algoriphagus</taxon>
    </lineage>
</organism>
<keyword evidence="8" id="KW-1185">Reference proteome</keyword>
<proteinExistence type="predicted"/>
<evidence type="ECO:0000313" key="8">
    <source>
        <dbReference type="Proteomes" id="UP001595805"/>
    </source>
</evidence>
<gene>
    <name evidence="7" type="ORF">ACFOSV_10315</name>
</gene>
<dbReference type="EMBL" id="JBHRZS010000007">
    <property type="protein sequence ID" value="MFC3880573.1"/>
    <property type="molecule type" value="Genomic_DNA"/>
</dbReference>
<evidence type="ECO:0000313" key="7">
    <source>
        <dbReference type="EMBL" id="MFC3880573.1"/>
    </source>
</evidence>
<evidence type="ECO:0000256" key="4">
    <source>
        <dbReference type="ARBA" id="ARBA00023136"/>
    </source>
</evidence>
<dbReference type="InterPro" id="IPR009908">
    <property type="entry name" value="Methylamine_util_MauE"/>
</dbReference>
<keyword evidence="4 5" id="KW-0472">Membrane</keyword>
<evidence type="ECO:0000256" key="5">
    <source>
        <dbReference type="SAM" id="Phobius"/>
    </source>
</evidence>
<evidence type="ECO:0000259" key="6">
    <source>
        <dbReference type="Pfam" id="PF07291"/>
    </source>
</evidence>
<comment type="subcellular location">
    <subcellularLocation>
        <location evidence="1">Membrane</location>
        <topology evidence="1">Multi-pass membrane protein</topology>
    </subcellularLocation>
</comment>
<feature type="transmembrane region" description="Helical" evidence="5">
    <location>
        <begin position="57"/>
        <end position="78"/>
    </location>
</feature>
<feature type="transmembrane region" description="Helical" evidence="5">
    <location>
        <begin position="84"/>
        <end position="106"/>
    </location>
</feature>